<evidence type="ECO:0000256" key="6">
    <source>
        <dbReference type="RuleBase" id="RU362125"/>
    </source>
</evidence>
<proteinExistence type="inferred from homology"/>
<dbReference type="InterPro" id="IPR037069">
    <property type="entry name" value="AcylCoA_DH/ox_N_sf"/>
</dbReference>
<dbReference type="InterPro" id="IPR013786">
    <property type="entry name" value="AcylCoA_DH/ox_N"/>
</dbReference>
<dbReference type="PANTHER" id="PTHR43884">
    <property type="entry name" value="ACYL-COA DEHYDROGENASE"/>
    <property type="match status" value="1"/>
</dbReference>
<dbReference type="Gene3D" id="1.20.140.10">
    <property type="entry name" value="Butyryl-CoA Dehydrogenase, subunit A, domain 3"/>
    <property type="match status" value="1"/>
</dbReference>
<dbReference type="GO" id="GO:0050660">
    <property type="term" value="F:flavin adenine dinucleotide binding"/>
    <property type="evidence" value="ECO:0007669"/>
    <property type="project" value="InterPro"/>
</dbReference>
<comment type="cofactor">
    <cofactor evidence="1 6">
        <name>FAD</name>
        <dbReference type="ChEBI" id="CHEBI:57692"/>
    </cofactor>
</comment>
<organism evidence="7 8">
    <name type="scientific">Sphingobacterium psychroaquaticum</name>
    <dbReference type="NCBI Taxonomy" id="561061"/>
    <lineage>
        <taxon>Bacteria</taxon>
        <taxon>Pseudomonadati</taxon>
        <taxon>Bacteroidota</taxon>
        <taxon>Sphingobacteriia</taxon>
        <taxon>Sphingobacteriales</taxon>
        <taxon>Sphingobacteriaceae</taxon>
        <taxon>Sphingobacterium</taxon>
    </lineage>
</organism>
<evidence type="ECO:0000313" key="8">
    <source>
        <dbReference type="Proteomes" id="UP000192980"/>
    </source>
</evidence>
<dbReference type="OrthoDB" id="1489360at2"/>
<sequence length="384" mass="42924">MKSPYFNEDHEMFRASVQQFVKKIKPQFETWEENHLIPKTIWGEMGEMGYLGLIYPEQYGGMAADFFTSVVLIEEIAKGGNTGFGTALGVHAYMATNHINHIGSEDLKQKYLVPSIKGDLLGAIAFTEPNAGSDLKGIKTYAVRDGDDYVINGSKTYITNGCMADYFVTLCKNEEGKFDLIVIEGDDKDGLTRNKLHKLGQYSSDTAEIFFQDVRVPATNLIGEAGKGFYYVMESFQLERLTAAISTCATIEFALQITLDFMHERVAFGKGLTEFQALRHRIANHYTELEATKQLAYHTAWLFENGVFAVKEASMAKLKATELANSIIADCLQLHGGAGYMEDYLIARLFRDVKVGTIYGGTSEIMRDIIAKMTVDAVHFKKVY</sequence>
<evidence type="ECO:0000313" key="7">
    <source>
        <dbReference type="EMBL" id="SMG42773.1"/>
    </source>
</evidence>
<dbReference type="SUPFAM" id="SSF56645">
    <property type="entry name" value="Acyl-CoA dehydrogenase NM domain-like"/>
    <property type="match status" value="1"/>
</dbReference>
<dbReference type="GO" id="GO:0003995">
    <property type="term" value="F:acyl-CoA dehydrogenase activity"/>
    <property type="evidence" value="ECO:0007669"/>
    <property type="project" value="InterPro"/>
</dbReference>
<keyword evidence="8" id="KW-1185">Reference proteome</keyword>
<dbReference type="InterPro" id="IPR009100">
    <property type="entry name" value="AcylCoA_DH/oxidase_NM_dom_sf"/>
</dbReference>
<keyword evidence="4 6" id="KW-0274">FAD</keyword>
<dbReference type="Gene3D" id="1.10.540.10">
    <property type="entry name" value="Acyl-CoA dehydrogenase/oxidase, N-terminal domain"/>
    <property type="match status" value="1"/>
</dbReference>
<evidence type="ECO:0000256" key="3">
    <source>
        <dbReference type="ARBA" id="ARBA00022630"/>
    </source>
</evidence>
<dbReference type="InterPro" id="IPR036250">
    <property type="entry name" value="AcylCo_DH-like_C"/>
</dbReference>
<dbReference type="InterPro" id="IPR009075">
    <property type="entry name" value="AcylCo_DH/oxidase_C"/>
</dbReference>
<dbReference type="AlphaFoldDB" id="A0A1X7KNK1"/>
<dbReference type="InterPro" id="IPR006091">
    <property type="entry name" value="Acyl-CoA_Oxase/DH_mid-dom"/>
</dbReference>
<dbReference type="FunFam" id="2.40.110.10:FF:000002">
    <property type="entry name" value="Acyl-CoA dehydrogenase fadE12"/>
    <property type="match status" value="1"/>
</dbReference>
<dbReference type="Pfam" id="PF02771">
    <property type="entry name" value="Acyl-CoA_dh_N"/>
    <property type="match status" value="1"/>
</dbReference>
<comment type="similarity">
    <text evidence="2 6">Belongs to the acyl-CoA dehydrogenase family.</text>
</comment>
<dbReference type="Proteomes" id="UP000192980">
    <property type="component" value="Unassembled WGS sequence"/>
</dbReference>
<dbReference type="GO" id="GO:0033539">
    <property type="term" value="P:fatty acid beta-oxidation using acyl-CoA dehydrogenase"/>
    <property type="evidence" value="ECO:0007669"/>
    <property type="project" value="TreeGrafter"/>
</dbReference>
<dbReference type="EMBL" id="FXAU01000006">
    <property type="protein sequence ID" value="SMG42773.1"/>
    <property type="molecule type" value="Genomic_DNA"/>
</dbReference>
<dbReference type="Pfam" id="PF00441">
    <property type="entry name" value="Acyl-CoA_dh_1"/>
    <property type="match status" value="1"/>
</dbReference>
<dbReference type="RefSeq" id="WP_085473758.1">
    <property type="nucleotide sequence ID" value="NZ_CP038029.1"/>
</dbReference>
<keyword evidence="3 6" id="KW-0285">Flavoprotein</keyword>
<dbReference type="FunFam" id="1.10.540.10:FF:000026">
    <property type="entry name" value="Acyl-CoA dehydrogenase medium chain"/>
    <property type="match status" value="1"/>
</dbReference>
<keyword evidence="5 6" id="KW-0560">Oxidoreductase</keyword>
<evidence type="ECO:0000256" key="5">
    <source>
        <dbReference type="ARBA" id="ARBA00023002"/>
    </source>
</evidence>
<evidence type="ECO:0000256" key="4">
    <source>
        <dbReference type="ARBA" id="ARBA00022827"/>
    </source>
</evidence>
<reference evidence="7 8" key="1">
    <citation type="submission" date="2017-04" db="EMBL/GenBank/DDBJ databases">
        <authorList>
            <person name="Afonso C.L."/>
            <person name="Miller P.J."/>
            <person name="Scott M.A."/>
            <person name="Spackman E."/>
            <person name="Goraichik I."/>
            <person name="Dimitrov K.M."/>
            <person name="Suarez D.L."/>
            <person name="Swayne D.E."/>
        </authorList>
    </citation>
    <scope>NUCLEOTIDE SEQUENCE [LARGE SCALE GENOMIC DNA]</scope>
    <source>
        <strain evidence="7 8">DSM 22418</strain>
    </source>
</reference>
<dbReference type="InterPro" id="IPR006089">
    <property type="entry name" value="Acyl-CoA_DH_CS"/>
</dbReference>
<evidence type="ECO:0000256" key="1">
    <source>
        <dbReference type="ARBA" id="ARBA00001974"/>
    </source>
</evidence>
<name>A0A1X7KNK1_9SPHI</name>
<dbReference type="PROSITE" id="PS00073">
    <property type="entry name" value="ACYL_COA_DH_2"/>
    <property type="match status" value="1"/>
</dbReference>
<dbReference type="FunFam" id="1.20.140.10:FF:000001">
    <property type="entry name" value="Acyl-CoA dehydrogenase"/>
    <property type="match status" value="1"/>
</dbReference>
<dbReference type="GO" id="GO:0046359">
    <property type="term" value="P:butyrate catabolic process"/>
    <property type="evidence" value="ECO:0007669"/>
    <property type="project" value="TreeGrafter"/>
</dbReference>
<dbReference type="InterPro" id="IPR046373">
    <property type="entry name" value="Acyl-CoA_Oxase/DH_mid-dom_sf"/>
</dbReference>
<evidence type="ECO:0000256" key="2">
    <source>
        <dbReference type="ARBA" id="ARBA00009347"/>
    </source>
</evidence>
<accession>A0A1X7KNK1</accession>
<gene>
    <name evidence="7" type="ORF">SAMN05660862_3042</name>
</gene>
<dbReference type="PANTHER" id="PTHR43884:SF12">
    <property type="entry name" value="ISOVALERYL-COA DEHYDROGENASE, MITOCHONDRIAL-RELATED"/>
    <property type="match status" value="1"/>
</dbReference>
<dbReference type="STRING" id="561061.SAMN05660862_3042"/>
<dbReference type="Gene3D" id="2.40.110.10">
    <property type="entry name" value="Butyryl-CoA Dehydrogenase, subunit A, domain 2"/>
    <property type="match status" value="1"/>
</dbReference>
<protein>
    <submittedName>
        <fullName evidence="7">Acyl-CoA dehydrogenase, middle domain</fullName>
    </submittedName>
</protein>
<dbReference type="SUPFAM" id="SSF47203">
    <property type="entry name" value="Acyl-CoA dehydrogenase C-terminal domain-like"/>
    <property type="match status" value="1"/>
</dbReference>
<dbReference type="Pfam" id="PF02770">
    <property type="entry name" value="Acyl-CoA_dh_M"/>
    <property type="match status" value="1"/>
</dbReference>